<feature type="transmembrane region" description="Helical" evidence="5">
    <location>
        <begin position="140"/>
        <end position="159"/>
    </location>
</feature>
<organism evidence="7 8">
    <name type="scientific">Pseudoalteromonas piscicida</name>
    <dbReference type="NCBI Taxonomy" id="43662"/>
    <lineage>
        <taxon>Bacteria</taxon>
        <taxon>Pseudomonadati</taxon>
        <taxon>Pseudomonadota</taxon>
        <taxon>Gammaproteobacteria</taxon>
        <taxon>Alteromonadales</taxon>
        <taxon>Pseudoalteromonadaceae</taxon>
        <taxon>Pseudoalteromonas</taxon>
    </lineage>
</organism>
<feature type="transmembrane region" description="Helical" evidence="5">
    <location>
        <begin position="86"/>
        <end position="108"/>
    </location>
</feature>
<comment type="caution">
    <text evidence="7">The sequence shown here is derived from an EMBL/GenBank/DDBJ whole genome shotgun (WGS) entry which is preliminary data.</text>
</comment>
<evidence type="ECO:0000256" key="4">
    <source>
        <dbReference type="ARBA" id="ARBA00023136"/>
    </source>
</evidence>
<dbReference type="AlphaFoldDB" id="A0A2A5JRG9"/>
<keyword evidence="2 5" id="KW-0812">Transmembrane</keyword>
<dbReference type="EMBL" id="NKHF01000041">
    <property type="protein sequence ID" value="PCK32043.1"/>
    <property type="molecule type" value="Genomic_DNA"/>
</dbReference>
<dbReference type="InterPro" id="IPR037185">
    <property type="entry name" value="EmrE-like"/>
</dbReference>
<evidence type="ECO:0000256" key="5">
    <source>
        <dbReference type="SAM" id="Phobius"/>
    </source>
</evidence>
<proteinExistence type="predicted"/>
<keyword evidence="8" id="KW-1185">Reference proteome</keyword>
<feature type="transmembrane region" description="Helical" evidence="5">
    <location>
        <begin position="262"/>
        <end position="285"/>
    </location>
</feature>
<feature type="transmembrane region" description="Helical" evidence="5">
    <location>
        <begin position="58"/>
        <end position="80"/>
    </location>
</feature>
<dbReference type="OrthoDB" id="7158585at2"/>
<dbReference type="PANTHER" id="PTHR32322:SF9">
    <property type="entry name" value="AMINO-ACID METABOLITE EFFLUX PUMP-RELATED"/>
    <property type="match status" value="1"/>
</dbReference>
<dbReference type="GO" id="GO:0016020">
    <property type="term" value="C:membrane"/>
    <property type="evidence" value="ECO:0007669"/>
    <property type="project" value="UniProtKB-SubCell"/>
</dbReference>
<feature type="transmembrane region" description="Helical" evidence="5">
    <location>
        <begin position="115"/>
        <end position="134"/>
    </location>
</feature>
<evidence type="ECO:0000259" key="6">
    <source>
        <dbReference type="Pfam" id="PF00892"/>
    </source>
</evidence>
<evidence type="ECO:0000313" key="7">
    <source>
        <dbReference type="EMBL" id="PCK32043.1"/>
    </source>
</evidence>
<dbReference type="SUPFAM" id="SSF103481">
    <property type="entry name" value="Multidrug resistance efflux transporter EmrE"/>
    <property type="match status" value="2"/>
</dbReference>
<feature type="transmembrane region" description="Helical" evidence="5">
    <location>
        <begin position="33"/>
        <end position="51"/>
    </location>
</feature>
<reference evidence="8" key="1">
    <citation type="journal article" date="2019" name="Genome Announc.">
        <title>Draft Genome Sequence of Pseudoalteromonas piscicida Strain 36Y ROTHPW, an Hypersaline Seawater Isolate from the South Coast of Sonora, Mexico.</title>
        <authorList>
            <person name="Sanchez-Diaz R."/>
            <person name="Molina-Garza Z.J."/>
            <person name="Cruz-Suarez L.E."/>
            <person name="Selvin J."/>
            <person name="Kiran G.S."/>
            <person name="Ibarra-Gamez J.C."/>
            <person name="Gomez-Gil B."/>
            <person name="Galaviz-Silva L."/>
        </authorList>
    </citation>
    <scope>NUCLEOTIDE SEQUENCE [LARGE SCALE GENOMIC DNA]</scope>
    <source>
        <strain evidence="8">36Y_RITHPW</strain>
    </source>
</reference>
<name>A0A2A5JRG9_PSEO7</name>
<feature type="transmembrane region" description="Helical" evidence="5">
    <location>
        <begin position="236"/>
        <end position="256"/>
    </location>
</feature>
<protein>
    <submittedName>
        <fullName evidence="7">Permease</fullName>
    </submittedName>
</protein>
<dbReference type="Pfam" id="PF00892">
    <property type="entry name" value="EamA"/>
    <property type="match status" value="2"/>
</dbReference>
<dbReference type="InterPro" id="IPR050638">
    <property type="entry name" value="AA-Vitamin_Transporters"/>
</dbReference>
<sequence length="297" mass="32174">MNVKSILLALIVVIIWGLNFSVIKFGLEELPPILFSGLRFFVVAIPAIFFIPLPKTSVWNVLGVGLFLGVLKFSLLFIAMESNASAGIASLLLQAQVIFTILLSVLLLKETLNRFQLVGIGIATVGFSLFFINASGSTTVLGAMLILGAALFWSFSNLIMKRLQGVNLLHFIVWASLVPPLPLFILSYFIETDSPLMLIQKATSQAWLAVAYVGYISTLIAFAIWGWLLKEHKAASVTPFALLIPIVGMLGSALLLDEQLTLLEIIGAGLILFGLTVSVIGLRLLKILVKPQPALPS</sequence>
<dbReference type="InterPro" id="IPR000620">
    <property type="entry name" value="EamA_dom"/>
</dbReference>
<evidence type="ECO:0000256" key="3">
    <source>
        <dbReference type="ARBA" id="ARBA00022989"/>
    </source>
</evidence>
<dbReference type="Proteomes" id="UP000228621">
    <property type="component" value="Unassembled WGS sequence"/>
</dbReference>
<evidence type="ECO:0000256" key="2">
    <source>
        <dbReference type="ARBA" id="ARBA00022692"/>
    </source>
</evidence>
<comment type="subcellular location">
    <subcellularLocation>
        <location evidence="1">Membrane</location>
        <topology evidence="1">Multi-pass membrane protein</topology>
    </subcellularLocation>
</comment>
<feature type="transmembrane region" description="Helical" evidence="5">
    <location>
        <begin position="210"/>
        <end position="229"/>
    </location>
</feature>
<keyword evidence="4 5" id="KW-0472">Membrane</keyword>
<keyword evidence="3 5" id="KW-1133">Transmembrane helix</keyword>
<feature type="transmembrane region" description="Helical" evidence="5">
    <location>
        <begin position="7"/>
        <end position="27"/>
    </location>
</feature>
<feature type="domain" description="EamA" evidence="6">
    <location>
        <begin position="141"/>
        <end position="278"/>
    </location>
</feature>
<dbReference type="RefSeq" id="WP_099641832.1">
    <property type="nucleotide sequence ID" value="NZ_NKHF01000041.1"/>
</dbReference>
<dbReference type="PANTHER" id="PTHR32322">
    <property type="entry name" value="INNER MEMBRANE TRANSPORTER"/>
    <property type="match status" value="1"/>
</dbReference>
<accession>A0A2A5JRG9</accession>
<feature type="domain" description="EamA" evidence="6">
    <location>
        <begin position="4"/>
        <end position="131"/>
    </location>
</feature>
<evidence type="ECO:0000313" key="8">
    <source>
        <dbReference type="Proteomes" id="UP000228621"/>
    </source>
</evidence>
<feature type="transmembrane region" description="Helical" evidence="5">
    <location>
        <begin position="171"/>
        <end position="190"/>
    </location>
</feature>
<evidence type="ECO:0000256" key="1">
    <source>
        <dbReference type="ARBA" id="ARBA00004141"/>
    </source>
</evidence>
<gene>
    <name evidence="7" type="ORF">CEX98_09470</name>
</gene>